<dbReference type="GO" id="GO:0005886">
    <property type="term" value="C:plasma membrane"/>
    <property type="evidence" value="ECO:0007669"/>
    <property type="project" value="UniProtKB-SubCell"/>
</dbReference>
<name>A0A7C1SEA4_UNCW3</name>
<evidence type="ECO:0000256" key="19">
    <source>
        <dbReference type="SAM" id="Phobius"/>
    </source>
</evidence>
<organism evidence="20">
    <name type="scientific">candidate division WOR-3 bacterium</name>
    <dbReference type="NCBI Taxonomy" id="2052148"/>
    <lineage>
        <taxon>Bacteria</taxon>
        <taxon>Bacteria division WOR-3</taxon>
    </lineage>
</organism>
<sequence length="269" mass="30093">MKSNFRERLIIGLLLALLISFIILRLHPLVLAVFTGAWSILATLEFLNLLRRAEIMLPNWLILMLEVLIMCSAYFQRLQEFLILPIAFLFIAPLFCRAPLPRIPVYSLFTVIYLGYLPAHLILIRRFAGEKNYSAWLVLFPLVLTWLSDTAAYAVGKILGRKKIAPKISPNKTLEGTIAGLATAAAVSSLWLPKLTPFSSQPFWIAPLTGISLSAAGQTGDLFESIFKRAVDIKDSSRTLGEHGGFLDRVDSLLFALPAFYYLLLLIAR</sequence>
<dbReference type="Pfam" id="PF01148">
    <property type="entry name" value="CTP_transf_1"/>
    <property type="match status" value="1"/>
</dbReference>
<feature type="transmembrane region" description="Helical" evidence="19">
    <location>
        <begin position="30"/>
        <end position="50"/>
    </location>
</feature>
<comment type="subcellular location">
    <subcellularLocation>
        <location evidence="2">Cell membrane</location>
        <topology evidence="2">Multi-pass membrane protein</topology>
    </subcellularLocation>
</comment>
<evidence type="ECO:0000256" key="12">
    <source>
        <dbReference type="ARBA" id="ARBA00022695"/>
    </source>
</evidence>
<evidence type="ECO:0000256" key="5">
    <source>
        <dbReference type="ARBA" id="ARBA00010185"/>
    </source>
</evidence>
<accession>A0A7C1SEA4</accession>
<dbReference type="AlphaFoldDB" id="A0A7C1SEA4"/>
<keyword evidence="8" id="KW-1003">Cell membrane</keyword>
<dbReference type="InterPro" id="IPR000374">
    <property type="entry name" value="PC_trans"/>
</dbReference>
<gene>
    <name evidence="20" type="ORF">ENP94_07760</name>
    <name evidence="21" type="ORF">ENS16_03405</name>
</gene>
<evidence type="ECO:0000313" key="21">
    <source>
        <dbReference type="EMBL" id="HFJ53719.1"/>
    </source>
</evidence>
<feature type="transmembrane region" description="Helical" evidence="19">
    <location>
        <begin position="7"/>
        <end position="24"/>
    </location>
</feature>
<dbReference type="GO" id="GO:0016024">
    <property type="term" value="P:CDP-diacylglycerol biosynthetic process"/>
    <property type="evidence" value="ECO:0007669"/>
    <property type="project" value="UniProtKB-UniPathway"/>
</dbReference>
<keyword evidence="13 19" id="KW-1133">Transmembrane helix</keyword>
<evidence type="ECO:0000256" key="14">
    <source>
        <dbReference type="ARBA" id="ARBA00023098"/>
    </source>
</evidence>
<evidence type="ECO:0000256" key="2">
    <source>
        <dbReference type="ARBA" id="ARBA00004651"/>
    </source>
</evidence>
<dbReference type="PANTHER" id="PTHR46382:SF1">
    <property type="entry name" value="PHOSPHATIDATE CYTIDYLYLTRANSFERASE"/>
    <property type="match status" value="1"/>
</dbReference>
<evidence type="ECO:0000256" key="13">
    <source>
        <dbReference type="ARBA" id="ARBA00022989"/>
    </source>
</evidence>
<evidence type="ECO:0000256" key="10">
    <source>
        <dbReference type="ARBA" id="ARBA00022679"/>
    </source>
</evidence>
<comment type="catalytic activity">
    <reaction evidence="1 18">
        <text>a 1,2-diacyl-sn-glycero-3-phosphate + CTP + H(+) = a CDP-1,2-diacyl-sn-glycerol + diphosphate</text>
        <dbReference type="Rhea" id="RHEA:16229"/>
        <dbReference type="ChEBI" id="CHEBI:15378"/>
        <dbReference type="ChEBI" id="CHEBI:33019"/>
        <dbReference type="ChEBI" id="CHEBI:37563"/>
        <dbReference type="ChEBI" id="CHEBI:58332"/>
        <dbReference type="ChEBI" id="CHEBI:58608"/>
        <dbReference type="EC" id="2.7.7.41"/>
    </reaction>
</comment>
<evidence type="ECO:0000256" key="15">
    <source>
        <dbReference type="ARBA" id="ARBA00023136"/>
    </source>
</evidence>
<feature type="transmembrane region" description="Helical" evidence="19">
    <location>
        <begin position="252"/>
        <end position="268"/>
    </location>
</feature>
<evidence type="ECO:0000256" key="17">
    <source>
        <dbReference type="ARBA" id="ARBA00023264"/>
    </source>
</evidence>
<evidence type="ECO:0000256" key="1">
    <source>
        <dbReference type="ARBA" id="ARBA00001698"/>
    </source>
</evidence>
<keyword evidence="11 18" id="KW-0812">Transmembrane</keyword>
<dbReference type="GO" id="GO:0004605">
    <property type="term" value="F:phosphatidate cytidylyltransferase activity"/>
    <property type="evidence" value="ECO:0007669"/>
    <property type="project" value="UniProtKB-EC"/>
</dbReference>
<evidence type="ECO:0000256" key="9">
    <source>
        <dbReference type="ARBA" id="ARBA00022516"/>
    </source>
</evidence>
<evidence type="ECO:0000256" key="18">
    <source>
        <dbReference type="RuleBase" id="RU003938"/>
    </source>
</evidence>
<dbReference type="EMBL" id="DSLG01000008">
    <property type="protein sequence ID" value="HEA87881.1"/>
    <property type="molecule type" value="Genomic_DNA"/>
</dbReference>
<comment type="caution">
    <text evidence="20">The sequence shown here is derived from an EMBL/GenBank/DDBJ whole genome shotgun (WGS) entry which is preliminary data.</text>
</comment>
<evidence type="ECO:0000256" key="16">
    <source>
        <dbReference type="ARBA" id="ARBA00023209"/>
    </source>
</evidence>
<dbReference type="EMBL" id="DSTU01000004">
    <property type="protein sequence ID" value="HFJ53719.1"/>
    <property type="molecule type" value="Genomic_DNA"/>
</dbReference>
<evidence type="ECO:0000256" key="8">
    <source>
        <dbReference type="ARBA" id="ARBA00022475"/>
    </source>
</evidence>
<dbReference type="PROSITE" id="PS01315">
    <property type="entry name" value="CDS"/>
    <property type="match status" value="1"/>
</dbReference>
<keyword evidence="17" id="KW-1208">Phospholipid metabolism</keyword>
<evidence type="ECO:0000256" key="4">
    <source>
        <dbReference type="ARBA" id="ARBA00005189"/>
    </source>
</evidence>
<reference evidence="20" key="1">
    <citation type="journal article" date="2020" name="mSystems">
        <title>Genome- and Community-Level Interaction Insights into Carbon Utilization and Element Cycling Functions of Hydrothermarchaeota in Hydrothermal Sediment.</title>
        <authorList>
            <person name="Zhou Z."/>
            <person name="Liu Y."/>
            <person name="Xu W."/>
            <person name="Pan J."/>
            <person name="Luo Z.H."/>
            <person name="Li M."/>
        </authorList>
    </citation>
    <scope>NUCLEOTIDE SEQUENCE [LARGE SCALE GENOMIC DNA]</scope>
    <source>
        <strain evidence="20">SpSt-265</strain>
        <strain evidence="21">SpSt-465</strain>
    </source>
</reference>
<feature type="transmembrane region" description="Helical" evidence="19">
    <location>
        <begin position="57"/>
        <end position="75"/>
    </location>
</feature>
<protein>
    <recommendedName>
        <fullName evidence="7 18">Phosphatidate cytidylyltransferase</fullName>
        <ecNumber evidence="6 18">2.7.7.41</ecNumber>
    </recommendedName>
</protein>
<evidence type="ECO:0000313" key="20">
    <source>
        <dbReference type="EMBL" id="HEA87881.1"/>
    </source>
</evidence>
<comment type="pathway">
    <text evidence="4">Lipid metabolism.</text>
</comment>
<proteinExistence type="inferred from homology"/>
<feature type="transmembrane region" description="Helical" evidence="19">
    <location>
        <begin position="105"/>
        <end position="127"/>
    </location>
</feature>
<evidence type="ECO:0000256" key="6">
    <source>
        <dbReference type="ARBA" id="ARBA00012487"/>
    </source>
</evidence>
<dbReference type="UniPathway" id="UPA00557">
    <property type="reaction ID" value="UER00614"/>
</dbReference>
<keyword evidence="10 18" id="KW-0808">Transferase</keyword>
<feature type="transmembrane region" description="Helical" evidence="19">
    <location>
        <begin position="176"/>
        <end position="193"/>
    </location>
</feature>
<evidence type="ECO:0000256" key="7">
    <source>
        <dbReference type="ARBA" id="ARBA00019373"/>
    </source>
</evidence>
<keyword evidence="12 18" id="KW-0548">Nucleotidyltransferase</keyword>
<dbReference type="PANTHER" id="PTHR46382">
    <property type="entry name" value="PHOSPHATIDATE CYTIDYLYLTRANSFERASE"/>
    <property type="match status" value="1"/>
</dbReference>
<keyword evidence="15 19" id="KW-0472">Membrane</keyword>
<feature type="transmembrane region" description="Helical" evidence="19">
    <location>
        <begin position="133"/>
        <end position="155"/>
    </location>
</feature>
<evidence type="ECO:0000256" key="3">
    <source>
        <dbReference type="ARBA" id="ARBA00005119"/>
    </source>
</evidence>
<comment type="similarity">
    <text evidence="5 18">Belongs to the CDS family.</text>
</comment>
<keyword evidence="9" id="KW-0444">Lipid biosynthesis</keyword>
<keyword evidence="16" id="KW-0594">Phospholipid biosynthesis</keyword>
<keyword evidence="14" id="KW-0443">Lipid metabolism</keyword>
<feature type="transmembrane region" description="Helical" evidence="19">
    <location>
        <begin position="81"/>
        <end position="98"/>
    </location>
</feature>
<comment type="pathway">
    <text evidence="3 18">Phospholipid metabolism; CDP-diacylglycerol biosynthesis; CDP-diacylglycerol from sn-glycerol 3-phosphate: step 3/3.</text>
</comment>
<dbReference type="EC" id="2.7.7.41" evidence="6 18"/>
<evidence type="ECO:0000256" key="11">
    <source>
        <dbReference type="ARBA" id="ARBA00022692"/>
    </source>
</evidence>